<dbReference type="VEuPathDB" id="FungiDB:An01g10410"/>
<proteinExistence type="predicted"/>
<dbReference type="RefSeq" id="XP_059599752.1">
    <property type="nucleotide sequence ID" value="XM_059743590.1"/>
</dbReference>
<name>A0AAJ8DXW4_ASPNG</name>
<reference evidence="1" key="1">
    <citation type="submission" date="2025-02" db="EMBL/GenBank/DDBJ databases">
        <authorList>
            <consortium name="NCBI Genome Project"/>
        </authorList>
    </citation>
    <scope>NUCLEOTIDE SEQUENCE</scope>
</reference>
<dbReference type="GeneID" id="84590078"/>
<evidence type="ECO:0000313" key="1">
    <source>
        <dbReference type="RefSeq" id="XP_059599752.1"/>
    </source>
</evidence>
<dbReference type="AlphaFoldDB" id="A0AAJ8DXW4"/>
<protein>
    <submittedName>
        <fullName evidence="1">Uncharacterized protein</fullName>
    </submittedName>
</protein>
<accession>A0AAJ8DXW4</accession>
<dbReference type="KEGG" id="ang:An01g10410"/>
<reference evidence="1" key="2">
    <citation type="submission" date="2025-08" db="UniProtKB">
        <authorList>
            <consortium name="RefSeq"/>
        </authorList>
    </citation>
    <scope>IDENTIFICATION</scope>
</reference>
<sequence length="52" mass="5836">MAKRGELKRFNSLATRDIRRIPIDLRLSVSSLFIARVGCASYGPNHTTTMTI</sequence>
<gene>
    <name evidence="1" type="ORF">An01g10410</name>
</gene>
<organism evidence="1">
    <name type="scientific">Aspergillus niger</name>
    <dbReference type="NCBI Taxonomy" id="5061"/>
    <lineage>
        <taxon>Eukaryota</taxon>
        <taxon>Fungi</taxon>
        <taxon>Dikarya</taxon>
        <taxon>Ascomycota</taxon>
        <taxon>Pezizomycotina</taxon>
        <taxon>Eurotiomycetes</taxon>
        <taxon>Eurotiomycetidae</taxon>
        <taxon>Eurotiales</taxon>
        <taxon>Aspergillaceae</taxon>
        <taxon>Aspergillus</taxon>
        <taxon>Aspergillus subgen. Circumdati</taxon>
    </lineage>
</organism>